<dbReference type="AlphaFoldDB" id="A0A4C1X5A5"/>
<dbReference type="Proteomes" id="UP000299102">
    <property type="component" value="Unassembled WGS sequence"/>
</dbReference>
<protein>
    <submittedName>
        <fullName evidence="1">Uncharacterized protein</fullName>
    </submittedName>
</protein>
<comment type="caution">
    <text evidence="1">The sequence shown here is derived from an EMBL/GenBank/DDBJ whole genome shotgun (WGS) entry which is preliminary data.</text>
</comment>
<evidence type="ECO:0000313" key="2">
    <source>
        <dbReference type="Proteomes" id="UP000299102"/>
    </source>
</evidence>
<proteinExistence type="predicted"/>
<dbReference type="EMBL" id="BGZK01000717">
    <property type="protein sequence ID" value="GBP57467.1"/>
    <property type="molecule type" value="Genomic_DNA"/>
</dbReference>
<organism evidence="1 2">
    <name type="scientific">Eumeta variegata</name>
    <name type="common">Bagworm moth</name>
    <name type="synonym">Eumeta japonica</name>
    <dbReference type="NCBI Taxonomy" id="151549"/>
    <lineage>
        <taxon>Eukaryota</taxon>
        <taxon>Metazoa</taxon>
        <taxon>Ecdysozoa</taxon>
        <taxon>Arthropoda</taxon>
        <taxon>Hexapoda</taxon>
        <taxon>Insecta</taxon>
        <taxon>Pterygota</taxon>
        <taxon>Neoptera</taxon>
        <taxon>Endopterygota</taxon>
        <taxon>Lepidoptera</taxon>
        <taxon>Glossata</taxon>
        <taxon>Ditrysia</taxon>
        <taxon>Tineoidea</taxon>
        <taxon>Psychidae</taxon>
        <taxon>Oiketicinae</taxon>
        <taxon>Eumeta</taxon>
    </lineage>
</organism>
<sequence length="141" mass="16198">MFCAYNDSKQALSRCSRRVSRTTARMYADRGDYAGIRLIPVNDRAVYTTRYGRISRWRRCVRPLTDSGVVGDWPIVLMMQRRRTTFTINDSKFLYVVSIGTGFDNRVLFENPTPRPRPLLQRSLPNSGSRAIPCLCKSAEL</sequence>
<name>A0A4C1X5A5_EUMVA</name>
<accession>A0A4C1X5A5</accession>
<evidence type="ECO:0000313" key="1">
    <source>
        <dbReference type="EMBL" id="GBP57467.1"/>
    </source>
</evidence>
<keyword evidence="2" id="KW-1185">Reference proteome</keyword>
<reference evidence="1 2" key="1">
    <citation type="journal article" date="2019" name="Commun. Biol.">
        <title>The bagworm genome reveals a unique fibroin gene that provides high tensile strength.</title>
        <authorList>
            <person name="Kono N."/>
            <person name="Nakamura H."/>
            <person name="Ohtoshi R."/>
            <person name="Tomita M."/>
            <person name="Numata K."/>
            <person name="Arakawa K."/>
        </authorList>
    </citation>
    <scope>NUCLEOTIDE SEQUENCE [LARGE SCALE GENOMIC DNA]</scope>
</reference>
<gene>
    <name evidence="1" type="ORF">EVAR_36119_1</name>
</gene>